<dbReference type="InterPro" id="IPR002156">
    <property type="entry name" value="RNaseH_domain"/>
</dbReference>
<keyword evidence="3" id="KW-1185">Reference proteome</keyword>
<evidence type="ECO:0000313" key="2">
    <source>
        <dbReference type="EMBL" id="KAH1114395.1"/>
    </source>
</evidence>
<evidence type="ECO:0000313" key="3">
    <source>
        <dbReference type="Proteomes" id="UP000828251"/>
    </source>
</evidence>
<dbReference type="GO" id="GO:0003676">
    <property type="term" value="F:nucleic acid binding"/>
    <property type="evidence" value="ECO:0007669"/>
    <property type="project" value="InterPro"/>
</dbReference>
<gene>
    <name evidence="2" type="ORF">J1N35_007773</name>
</gene>
<dbReference type="EMBL" id="JAIQCV010000003">
    <property type="protein sequence ID" value="KAH1114395.1"/>
    <property type="molecule type" value="Genomic_DNA"/>
</dbReference>
<feature type="domain" description="RNase H type-1" evidence="1">
    <location>
        <begin position="4"/>
        <end position="65"/>
    </location>
</feature>
<accession>A0A9D3W933</accession>
<dbReference type="OrthoDB" id="968799at2759"/>
<reference evidence="2 3" key="1">
    <citation type="journal article" date="2021" name="Plant Biotechnol. J.">
        <title>Multi-omics assisted identification of the key and species-specific regulatory components of drought-tolerant mechanisms in Gossypium stocksii.</title>
        <authorList>
            <person name="Yu D."/>
            <person name="Ke L."/>
            <person name="Zhang D."/>
            <person name="Wu Y."/>
            <person name="Sun Y."/>
            <person name="Mei J."/>
            <person name="Sun J."/>
            <person name="Sun Y."/>
        </authorList>
    </citation>
    <scope>NUCLEOTIDE SEQUENCE [LARGE SCALE GENOMIC DNA]</scope>
    <source>
        <strain evidence="3">cv. E1</strain>
        <tissue evidence="2">Leaf</tissue>
    </source>
</reference>
<name>A0A9D3W933_9ROSI</name>
<dbReference type="AlphaFoldDB" id="A0A9D3W933"/>
<dbReference type="Proteomes" id="UP000828251">
    <property type="component" value="Unassembled WGS sequence"/>
</dbReference>
<organism evidence="2 3">
    <name type="scientific">Gossypium stocksii</name>
    <dbReference type="NCBI Taxonomy" id="47602"/>
    <lineage>
        <taxon>Eukaryota</taxon>
        <taxon>Viridiplantae</taxon>
        <taxon>Streptophyta</taxon>
        <taxon>Embryophyta</taxon>
        <taxon>Tracheophyta</taxon>
        <taxon>Spermatophyta</taxon>
        <taxon>Magnoliopsida</taxon>
        <taxon>eudicotyledons</taxon>
        <taxon>Gunneridae</taxon>
        <taxon>Pentapetalae</taxon>
        <taxon>rosids</taxon>
        <taxon>malvids</taxon>
        <taxon>Malvales</taxon>
        <taxon>Malvaceae</taxon>
        <taxon>Malvoideae</taxon>
        <taxon>Gossypium</taxon>
    </lineage>
</organism>
<dbReference type="Pfam" id="PF13456">
    <property type="entry name" value="RVT_3"/>
    <property type="match status" value="1"/>
</dbReference>
<evidence type="ECO:0000259" key="1">
    <source>
        <dbReference type="Pfam" id="PF13456"/>
    </source>
</evidence>
<dbReference type="GO" id="GO:0004523">
    <property type="term" value="F:RNA-DNA hybrid ribonuclease activity"/>
    <property type="evidence" value="ECO:0007669"/>
    <property type="project" value="InterPro"/>
</dbReference>
<protein>
    <recommendedName>
        <fullName evidence="1">RNase H type-1 domain-containing protein</fullName>
    </recommendedName>
</protein>
<sequence>MANWIVVDGKGVDWKVERGLRLSLGGTTVAKALAVVHGLRFALEMGFLSAILESDSRSVIQKLTQV</sequence>
<comment type="caution">
    <text evidence="2">The sequence shown here is derived from an EMBL/GenBank/DDBJ whole genome shotgun (WGS) entry which is preliminary data.</text>
</comment>
<proteinExistence type="predicted"/>